<evidence type="ECO:0000313" key="4">
    <source>
        <dbReference type="EMBL" id="CUT02591.1"/>
    </source>
</evidence>
<evidence type="ECO:0000256" key="2">
    <source>
        <dbReference type="SAM" id="SignalP"/>
    </source>
</evidence>
<keyword evidence="5" id="KW-1185">Reference proteome</keyword>
<feature type="domain" description="Phosphatidic acid phosphatase type 2/haloperoxidase" evidence="3">
    <location>
        <begin position="123"/>
        <end position="237"/>
    </location>
</feature>
<protein>
    <submittedName>
        <fullName evidence="4">Membrane-associated phospholipid phosphatase</fullName>
    </submittedName>
</protein>
<dbReference type="EMBL" id="CZVW01000013">
    <property type="protein sequence ID" value="CUT02591.1"/>
    <property type="molecule type" value="Genomic_DNA"/>
</dbReference>
<dbReference type="CDD" id="cd03394">
    <property type="entry name" value="PAP2_like_5"/>
    <property type="match status" value="1"/>
</dbReference>
<dbReference type="Gene3D" id="1.20.144.10">
    <property type="entry name" value="Phosphatidic acid phosphatase type 2/haloperoxidase"/>
    <property type="match status" value="1"/>
</dbReference>
<organism evidence="4 5">
    <name type="scientific">Candidatus Chryseopegocella kryptomonas</name>
    <dbReference type="NCBI Taxonomy" id="1633643"/>
    <lineage>
        <taxon>Bacteria</taxon>
        <taxon>Pseudomonadati</taxon>
        <taxon>Candidatus Kryptoniota</taxon>
        <taxon>Candidatus Chryseopegocella</taxon>
    </lineage>
</organism>
<dbReference type="InterPro" id="IPR000326">
    <property type="entry name" value="PAP2/HPO"/>
</dbReference>
<dbReference type="PANTHER" id="PTHR14969">
    <property type="entry name" value="SPHINGOSINE-1-PHOSPHATE PHOSPHOHYDROLASE"/>
    <property type="match status" value="1"/>
</dbReference>
<dbReference type="SUPFAM" id="SSF48317">
    <property type="entry name" value="Acid phosphatase/Vanadium-dependent haloperoxidase"/>
    <property type="match status" value="1"/>
</dbReference>
<feature type="transmembrane region" description="Helical" evidence="1">
    <location>
        <begin position="195"/>
        <end position="212"/>
    </location>
</feature>
<sequence>MAKVKIFLLVAFLVFKTSGFSQSLFDKLNSDAKTFAKNSVNYFSAPFQFNSKDIVRLSVVGTGTALLFGIDHWNKDFQGIDNKFFSSVMKIDSYYGTAWMFGLISGSLYAGGILSGKDEIRETGLMVFEAGLFSGITTTILKVAFGRERPYVSGNKFKFHPFSFGGNKFYSLPSGHATLSFAISSVLASKFENKFVKVLIYTPAVLTALARVYNNQHWFSDVFLGSAIGYFSGVYVVNLHKK</sequence>
<accession>A0A0P1NUA5</accession>
<proteinExistence type="predicted"/>
<dbReference type="InterPro" id="IPR036938">
    <property type="entry name" value="PAP2/HPO_sf"/>
</dbReference>
<keyword evidence="1" id="KW-0472">Membrane</keyword>
<dbReference type="AlphaFoldDB" id="A0A0P1NUA5"/>
<feature type="signal peptide" evidence="2">
    <location>
        <begin position="1"/>
        <end position="23"/>
    </location>
</feature>
<feature type="transmembrane region" description="Helical" evidence="1">
    <location>
        <begin position="126"/>
        <end position="145"/>
    </location>
</feature>
<feature type="transmembrane region" description="Helical" evidence="1">
    <location>
        <begin position="94"/>
        <end position="114"/>
    </location>
</feature>
<keyword evidence="2" id="KW-0732">Signal</keyword>
<dbReference type="Pfam" id="PF01569">
    <property type="entry name" value="PAP2"/>
    <property type="match status" value="1"/>
</dbReference>
<gene>
    <name evidence="4" type="ORF">JGI23_01283</name>
</gene>
<evidence type="ECO:0000256" key="1">
    <source>
        <dbReference type="SAM" id="Phobius"/>
    </source>
</evidence>
<keyword evidence="1" id="KW-0812">Transmembrane</keyword>
<dbReference type="SMART" id="SM00014">
    <property type="entry name" value="acidPPc"/>
    <property type="match status" value="1"/>
</dbReference>
<feature type="chain" id="PRO_5006067895" evidence="2">
    <location>
        <begin position="24"/>
        <end position="242"/>
    </location>
</feature>
<dbReference type="Proteomes" id="UP000199197">
    <property type="component" value="Unassembled WGS sequence"/>
</dbReference>
<feature type="transmembrane region" description="Helical" evidence="1">
    <location>
        <begin position="169"/>
        <end position="188"/>
    </location>
</feature>
<dbReference type="RefSeq" id="WP_092350085.1">
    <property type="nucleotide sequence ID" value="NZ_CZVW01000013.1"/>
</dbReference>
<keyword evidence="1" id="KW-1133">Transmembrane helix</keyword>
<dbReference type="OrthoDB" id="9773582at2"/>
<evidence type="ECO:0000313" key="5">
    <source>
        <dbReference type="Proteomes" id="UP000199197"/>
    </source>
</evidence>
<evidence type="ECO:0000259" key="3">
    <source>
        <dbReference type="SMART" id="SM00014"/>
    </source>
</evidence>
<dbReference type="PANTHER" id="PTHR14969:SF13">
    <property type="entry name" value="AT30094P"/>
    <property type="match status" value="1"/>
</dbReference>
<feature type="transmembrane region" description="Helical" evidence="1">
    <location>
        <begin position="218"/>
        <end position="237"/>
    </location>
</feature>
<reference evidence="5" key="1">
    <citation type="submission" date="2015-11" db="EMBL/GenBank/DDBJ databases">
        <authorList>
            <person name="Varghese N."/>
        </authorList>
    </citation>
    <scope>NUCLEOTIDE SEQUENCE [LARGE SCALE GENOMIC DNA]</scope>
    <source>
        <strain evidence="5">JGI-23</strain>
    </source>
</reference>
<name>A0A0P1NUA5_9BACT</name>